<dbReference type="SUPFAM" id="SSF49313">
    <property type="entry name" value="Cadherin-like"/>
    <property type="match status" value="5"/>
</dbReference>
<dbReference type="CDD" id="cd11304">
    <property type="entry name" value="Cadherin_repeat"/>
    <property type="match status" value="3"/>
</dbReference>
<dbReference type="Pfam" id="PF00028">
    <property type="entry name" value="Cadherin"/>
    <property type="match status" value="2"/>
</dbReference>
<comment type="caution">
    <text evidence="8">The sequence shown here is derived from an EMBL/GenBank/DDBJ whole genome shotgun (WGS) entry which is preliminary data.</text>
</comment>
<organism evidence="8 9">
    <name type="scientific">Petrolisthes manimaculis</name>
    <dbReference type="NCBI Taxonomy" id="1843537"/>
    <lineage>
        <taxon>Eukaryota</taxon>
        <taxon>Metazoa</taxon>
        <taxon>Ecdysozoa</taxon>
        <taxon>Arthropoda</taxon>
        <taxon>Crustacea</taxon>
        <taxon>Multicrustacea</taxon>
        <taxon>Malacostraca</taxon>
        <taxon>Eumalacostraca</taxon>
        <taxon>Eucarida</taxon>
        <taxon>Decapoda</taxon>
        <taxon>Pleocyemata</taxon>
        <taxon>Anomura</taxon>
        <taxon>Galatheoidea</taxon>
        <taxon>Porcellanidae</taxon>
        <taxon>Petrolisthes</taxon>
    </lineage>
</organism>
<name>A0AAE1PWG0_9EUCA</name>
<feature type="domain" description="Cadherin" evidence="7">
    <location>
        <begin position="15"/>
        <end position="82"/>
    </location>
</feature>
<comment type="subcellular location">
    <subcellularLocation>
        <location evidence="1">Membrane</location>
    </subcellularLocation>
</comment>
<dbReference type="GO" id="GO:0045296">
    <property type="term" value="F:cadherin binding"/>
    <property type="evidence" value="ECO:0007669"/>
    <property type="project" value="TreeGrafter"/>
</dbReference>
<evidence type="ECO:0000256" key="4">
    <source>
        <dbReference type="ARBA" id="ARBA00023136"/>
    </source>
</evidence>
<dbReference type="InterPro" id="IPR039808">
    <property type="entry name" value="Cadherin"/>
</dbReference>
<dbReference type="GO" id="GO:0016342">
    <property type="term" value="C:catenin complex"/>
    <property type="evidence" value="ECO:0007669"/>
    <property type="project" value="TreeGrafter"/>
</dbReference>
<evidence type="ECO:0000256" key="6">
    <source>
        <dbReference type="SAM" id="MobiDB-lite"/>
    </source>
</evidence>
<protein>
    <recommendedName>
        <fullName evidence="7">Cadherin domain-containing protein</fullName>
    </recommendedName>
</protein>
<proteinExistence type="predicted"/>
<evidence type="ECO:0000313" key="9">
    <source>
        <dbReference type="Proteomes" id="UP001292094"/>
    </source>
</evidence>
<evidence type="ECO:0000259" key="7">
    <source>
        <dbReference type="PROSITE" id="PS50268"/>
    </source>
</evidence>
<sequence length="526" mass="58134">MLRLSAKVQPPGIPVLYEIIEGNKLGQFWLHPNSGRLALHKPLDYETQTQHILKVQAEALGSTSETEITVCVLDSNDHTPVFPTSLYETQITEEDDHHLPKIILTVTATDSDGGEFGRLSYRLSGNGVDNGYSHSSPHSSFHPYRHSSSHPSFHPSFHSSPHSSFHSSPHSSPHSSFHSSPHSSFHSSPHSSFHSSAVAAFAIDSTTGAIRLLRPLDRDPPYGKAQWRLLVFASDGELEASADIRVNLKDVNDNAPYFPNPNTLTTIYEGSPQGSLVVQLEAIDHDDPLEGHNARVVYSLEKNVIDETTGNPIFTIDSERGIITTSVCCMDREKTQRYALQVVATDGGGLKGTGTVVVEVEDVNDMPPRFSKSEWDVEVVESLTPKHVLATLTVVDLDLTNNFAFRIVAGSGRGWQHFYLATRQTGSVGADLYSLIKLDFENPTHRRGFRFRVEVTDLGEGEEAWLDKYHVDGAWINLRLLDANDNTPIFIHAHAHLTLSEDTPVPTLLTTFTARDVDGVSNSYIY</sequence>
<dbReference type="InterPro" id="IPR002126">
    <property type="entry name" value="Cadherin-like_dom"/>
</dbReference>
<feature type="region of interest" description="Disordered" evidence="6">
    <location>
        <begin position="152"/>
        <end position="189"/>
    </location>
</feature>
<dbReference type="PANTHER" id="PTHR24027:SF438">
    <property type="entry name" value="CADHERIN 23"/>
    <property type="match status" value="1"/>
</dbReference>
<evidence type="ECO:0000256" key="5">
    <source>
        <dbReference type="PROSITE-ProRule" id="PRU00043"/>
    </source>
</evidence>
<evidence type="ECO:0000313" key="8">
    <source>
        <dbReference type="EMBL" id="KAK4314242.1"/>
    </source>
</evidence>
<feature type="domain" description="Cadherin" evidence="7">
    <location>
        <begin position="259"/>
        <end position="370"/>
    </location>
</feature>
<feature type="domain" description="Cadherin" evidence="7">
    <location>
        <begin position="83"/>
        <end position="258"/>
    </location>
</feature>
<dbReference type="GO" id="GO:0016477">
    <property type="term" value="P:cell migration"/>
    <property type="evidence" value="ECO:0007669"/>
    <property type="project" value="TreeGrafter"/>
</dbReference>
<dbReference type="GO" id="GO:0005509">
    <property type="term" value="F:calcium ion binding"/>
    <property type="evidence" value="ECO:0007669"/>
    <property type="project" value="UniProtKB-UniRule"/>
</dbReference>
<keyword evidence="9" id="KW-1185">Reference proteome</keyword>
<dbReference type="GO" id="GO:0007156">
    <property type="term" value="P:homophilic cell adhesion via plasma membrane adhesion molecules"/>
    <property type="evidence" value="ECO:0007669"/>
    <property type="project" value="InterPro"/>
</dbReference>
<dbReference type="SMART" id="SM00112">
    <property type="entry name" value="CA"/>
    <property type="match status" value="4"/>
</dbReference>
<accession>A0AAE1PWG0</accession>
<dbReference type="AlphaFoldDB" id="A0AAE1PWG0"/>
<keyword evidence="2" id="KW-0677">Repeat</keyword>
<dbReference type="Proteomes" id="UP001292094">
    <property type="component" value="Unassembled WGS sequence"/>
</dbReference>
<keyword evidence="4" id="KW-0472">Membrane</keyword>
<dbReference type="GO" id="GO:0031175">
    <property type="term" value="P:neuron projection development"/>
    <property type="evidence" value="ECO:0007669"/>
    <property type="project" value="TreeGrafter"/>
</dbReference>
<dbReference type="GO" id="GO:0008013">
    <property type="term" value="F:beta-catenin binding"/>
    <property type="evidence" value="ECO:0007669"/>
    <property type="project" value="TreeGrafter"/>
</dbReference>
<dbReference type="FunFam" id="2.60.40.60:FF:000112">
    <property type="entry name" value="neural-cadherin isoform X1"/>
    <property type="match status" value="1"/>
</dbReference>
<keyword evidence="3 5" id="KW-0106">Calcium</keyword>
<gene>
    <name evidence="8" type="ORF">Pmani_014396</name>
</gene>
<dbReference type="PROSITE" id="PS50268">
    <property type="entry name" value="CADHERIN_2"/>
    <property type="match status" value="4"/>
</dbReference>
<evidence type="ECO:0000256" key="1">
    <source>
        <dbReference type="ARBA" id="ARBA00004370"/>
    </source>
</evidence>
<dbReference type="InterPro" id="IPR015919">
    <property type="entry name" value="Cadherin-like_sf"/>
</dbReference>
<dbReference type="PRINTS" id="PR00205">
    <property type="entry name" value="CADHERIN"/>
</dbReference>
<dbReference type="PROSITE" id="PS00232">
    <property type="entry name" value="CADHERIN_1"/>
    <property type="match status" value="3"/>
</dbReference>
<dbReference type="EMBL" id="JAWZYT010001232">
    <property type="protein sequence ID" value="KAK4314242.1"/>
    <property type="molecule type" value="Genomic_DNA"/>
</dbReference>
<evidence type="ECO:0000256" key="2">
    <source>
        <dbReference type="ARBA" id="ARBA00022737"/>
    </source>
</evidence>
<dbReference type="InterPro" id="IPR020894">
    <property type="entry name" value="Cadherin_CS"/>
</dbReference>
<evidence type="ECO:0000256" key="3">
    <source>
        <dbReference type="ARBA" id="ARBA00022837"/>
    </source>
</evidence>
<reference evidence="8" key="1">
    <citation type="submission" date="2023-11" db="EMBL/GenBank/DDBJ databases">
        <title>Genome assemblies of two species of porcelain crab, Petrolisthes cinctipes and Petrolisthes manimaculis (Anomura: Porcellanidae).</title>
        <authorList>
            <person name="Angst P."/>
        </authorList>
    </citation>
    <scope>NUCLEOTIDE SEQUENCE</scope>
    <source>
        <strain evidence="8">PB745_02</strain>
        <tissue evidence="8">Gill</tissue>
    </source>
</reference>
<dbReference type="PANTHER" id="PTHR24027">
    <property type="entry name" value="CADHERIN-23"/>
    <property type="match status" value="1"/>
</dbReference>
<feature type="domain" description="Cadherin" evidence="7">
    <location>
        <begin position="371"/>
        <end position="490"/>
    </location>
</feature>
<dbReference type="Gene3D" id="2.60.40.60">
    <property type="entry name" value="Cadherins"/>
    <property type="match status" value="6"/>
</dbReference>